<dbReference type="PANTHER" id="PTHR48073">
    <property type="entry name" value="O-SUCCINYLBENZOATE SYNTHASE-RELATED"/>
    <property type="match status" value="1"/>
</dbReference>
<keyword evidence="2 5" id="KW-0479">Metal-binding</keyword>
<dbReference type="Pfam" id="PF18374">
    <property type="entry name" value="Enolase_like_N"/>
    <property type="match status" value="1"/>
</dbReference>
<comment type="function">
    <text evidence="5">Converts 2-succinyl-6-hydroxy-2,4-cyclohexadiene-1-carboxylate (SHCHC) to 2-succinylbenzoate (OSB).</text>
</comment>
<keyword evidence="4 5" id="KW-0456">Lyase</keyword>
<keyword evidence="8" id="KW-1185">Reference proteome</keyword>
<feature type="active site" description="Proton donor" evidence="5">
    <location>
        <position position="109"/>
    </location>
</feature>
<feature type="binding site" evidence="5">
    <location>
        <position position="188"/>
    </location>
    <ligand>
        <name>Mg(2+)</name>
        <dbReference type="ChEBI" id="CHEBI:18420"/>
    </ligand>
</feature>
<evidence type="ECO:0000259" key="6">
    <source>
        <dbReference type="SMART" id="SM00922"/>
    </source>
</evidence>
<feature type="active site" description="Proton acceptor" evidence="5">
    <location>
        <position position="212"/>
    </location>
</feature>
<dbReference type="AlphaFoldDB" id="A0A934U2M1"/>
<evidence type="ECO:0000256" key="1">
    <source>
        <dbReference type="ARBA" id="ARBA00022428"/>
    </source>
</evidence>
<feature type="domain" description="Mandelate racemase/muconate lactonizing enzyme C-terminal" evidence="6">
    <location>
        <begin position="90"/>
        <end position="183"/>
    </location>
</feature>
<dbReference type="InterPro" id="IPR013342">
    <property type="entry name" value="Mandelate_racemase_C"/>
</dbReference>
<dbReference type="GO" id="GO:0043748">
    <property type="term" value="F:O-succinylbenzoate synthase activity"/>
    <property type="evidence" value="ECO:0007669"/>
    <property type="project" value="UniProtKB-EC"/>
</dbReference>
<dbReference type="HAMAP" id="MF_00470">
    <property type="entry name" value="MenC_1"/>
    <property type="match status" value="1"/>
</dbReference>
<dbReference type="PANTHER" id="PTHR48073:SF2">
    <property type="entry name" value="O-SUCCINYLBENZOATE SYNTHASE"/>
    <property type="match status" value="1"/>
</dbReference>
<evidence type="ECO:0000256" key="4">
    <source>
        <dbReference type="ARBA" id="ARBA00023239"/>
    </source>
</evidence>
<protein>
    <recommendedName>
        <fullName evidence="5">o-succinylbenzoate synthase</fullName>
        <shortName evidence="5">OSB synthase</shortName>
        <shortName evidence="5">OSBS</shortName>
        <ecNumber evidence="5">4.2.1.113</ecNumber>
    </recommendedName>
    <alternativeName>
        <fullName evidence="5">4-(2'-carboxyphenyl)-4-oxybutyric acid synthase</fullName>
    </alternativeName>
    <alternativeName>
        <fullName evidence="5">o-succinylbenzoic acid synthase</fullName>
    </alternativeName>
</protein>
<keyword evidence="1 5" id="KW-0474">Menaquinone biosynthesis</keyword>
<comment type="caution">
    <text evidence="7">The sequence shown here is derived from an EMBL/GenBank/DDBJ whole genome shotgun (WGS) entry which is preliminary data.</text>
</comment>
<sequence>MPQLPALEDLLDEVHVVTLPMRVRFRGITHREVVLLRGPAGWGEFAPFPEYADDESAAWLHSAIEAAWTGFPEPVRTRVAVNATVPAVAPSQVPAVLARFPGAQTAKVKVAEKGQSLVDDVRRVAAVREHIPNVRIDANGGWTVEEAVRALCVLSADAPLEYAEQPCASVEELVEVRRRLPEIRIAADESIRRADDPLRVARMGGLDVAVVKVAPLGGVQALLSLATDLEPFGVPLVVSSALDSAVGMSAGLAAAASLPNLELACGLGTGGFFETDVAPTPHFVDGTLAVGPIAPDLLRLRRLAARDDRTRWWIERLRRCYAVLTSDTAT</sequence>
<dbReference type="EC" id="4.2.1.113" evidence="5"/>
<organism evidence="7 8">
    <name type="scientific">Antrihabitans stalagmiti</name>
    <dbReference type="NCBI Taxonomy" id="2799499"/>
    <lineage>
        <taxon>Bacteria</taxon>
        <taxon>Bacillati</taxon>
        <taxon>Actinomycetota</taxon>
        <taxon>Actinomycetes</taxon>
        <taxon>Mycobacteriales</taxon>
        <taxon>Nocardiaceae</taxon>
        <taxon>Antrihabitans</taxon>
    </lineage>
</organism>
<dbReference type="CDD" id="cd03320">
    <property type="entry name" value="OSBS"/>
    <property type="match status" value="1"/>
</dbReference>
<proteinExistence type="inferred from homology"/>
<dbReference type="GO" id="GO:0009234">
    <property type="term" value="P:menaquinone biosynthetic process"/>
    <property type="evidence" value="ECO:0007669"/>
    <property type="project" value="UniProtKB-UniRule"/>
</dbReference>
<dbReference type="SFLD" id="SFLDF00009">
    <property type="entry name" value="o-succinylbenzoate_synthase"/>
    <property type="match status" value="1"/>
</dbReference>
<dbReference type="Gene3D" id="3.20.20.120">
    <property type="entry name" value="Enolase-like C-terminal domain"/>
    <property type="match status" value="1"/>
</dbReference>
<evidence type="ECO:0000313" key="8">
    <source>
        <dbReference type="Proteomes" id="UP000655868"/>
    </source>
</evidence>
<comment type="catalytic activity">
    <reaction evidence="5">
        <text>(1R,6R)-6-hydroxy-2-succinyl-cyclohexa-2,4-diene-1-carboxylate = 2-succinylbenzoate + H2O</text>
        <dbReference type="Rhea" id="RHEA:10196"/>
        <dbReference type="ChEBI" id="CHEBI:15377"/>
        <dbReference type="ChEBI" id="CHEBI:18325"/>
        <dbReference type="ChEBI" id="CHEBI:58689"/>
        <dbReference type="EC" id="4.2.1.113"/>
    </reaction>
</comment>
<feature type="binding site" evidence="5">
    <location>
        <position position="137"/>
    </location>
    <ligand>
        <name>Mg(2+)</name>
        <dbReference type="ChEBI" id="CHEBI:18420"/>
    </ligand>
</feature>
<evidence type="ECO:0000313" key="7">
    <source>
        <dbReference type="EMBL" id="MBJ8338897.1"/>
    </source>
</evidence>
<comment type="pathway">
    <text evidence="5">Quinol/quinone metabolism; 1,4-dihydroxy-2-naphthoate biosynthesis; 1,4-dihydroxy-2-naphthoate from chorismate: step 4/7.</text>
</comment>
<dbReference type="InterPro" id="IPR010196">
    <property type="entry name" value="OSB_synthase_MenC1"/>
</dbReference>
<feature type="binding site" evidence="5">
    <location>
        <position position="164"/>
    </location>
    <ligand>
        <name>Mg(2+)</name>
        <dbReference type="ChEBI" id="CHEBI:18420"/>
    </ligand>
</feature>
<dbReference type="SFLD" id="SFLDS00001">
    <property type="entry name" value="Enolase"/>
    <property type="match status" value="1"/>
</dbReference>
<dbReference type="Pfam" id="PF13378">
    <property type="entry name" value="MR_MLE_C"/>
    <property type="match status" value="1"/>
</dbReference>
<comment type="cofactor">
    <cofactor evidence="5">
        <name>a divalent metal cation</name>
        <dbReference type="ChEBI" id="CHEBI:60240"/>
    </cofactor>
</comment>
<evidence type="ECO:0000256" key="2">
    <source>
        <dbReference type="ARBA" id="ARBA00022723"/>
    </source>
</evidence>
<name>A0A934U2M1_9NOCA</name>
<accession>A0A934U2M1</accession>
<dbReference type="InterPro" id="IPR036849">
    <property type="entry name" value="Enolase-like_C_sf"/>
</dbReference>
<comment type="similarity">
    <text evidence="5">Belongs to the mandelate racemase/muconate lactonizing enzyme family. MenC type 1 subfamily.</text>
</comment>
<dbReference type="EMBL" id="JAEMNV010000002">
    <property type="protein sequence ID" value="MBJ8338897.1"/>
    <property type="molecule type" value="Genomic_DNA"/>
</dbReference>
<dbReference type="Proteomes" id="UP000655868">
    <property type="component" value="Unassembled WGS sequence"/>
</dbReference>
<dbReference type="RefSeq" id="WP_199703530.1">
    <property type="nucleotide sequence ID" value="NZ_JAEMNV010000002.1"/>
</dbReference>
<dbReference type="SFLD" id="SFLDG00180">
    <property type="entry name" value="muconate_cycloisomerase"/>
    <property type="match status" value="1"/>
</dbReference>
<dbReference type="GO" id="GO:0000287">
    <property type="term" value="F:magnesium ion binding"/>
    <property type="evidence" value="ECO:0007669"/>
    <property type="project" value="UniProtKB-UniRule"/>
</dbReference>
<keyword evidence="3 5" id="KW-0460">Magnesium</keyword>
<gene>
    <name evidence="5" type="primary">menC</name>
    <name evidence="7" type="ORF">JGU71_08375</name>
</gene>
<dbReference type="SMART" id="SM00922">
    <property type="entry name" value="MR_MLE"/>
    <property type="match status" value="1"/>
</dbReference>
<dbReference type="SUPFAM" id="SSF51604">
    <property type="entry name" value="Enolase C-terminal domain-like"/>
    <property type="match status" value="1"/>
</dbReference>
<evidence type="ECO:0000256" key="5">
    <source>
        <dbReference type="HAMAP-Rule" id="MF_00470"/>
    </source>
</evidence>
<dbReference type="InterPro" id="IPR029065">
    <property type="entry name" value="Enolase_C-like"/>
</dbReference>
<reference evidence="7" key="1">
    <citation type="submission" date="2020-12" db="EMBL/GenBank/DDBJ databases">
        <title>Antrihabitans popcorni sp. nov. and Antrihabitans auranticaus sp. nov., isolated from a larva cave.</title>
        <authorList>
            <person name="Lee S.D."/>
            <person name="Kim I.S."/>
        </authorList>
    </citation>
    <scope>NUCLEOTIDE SEQUENCE</scope>
    <source>
        <strain evidence="7">YC3-6</strain>
    </source>
</reference>
<evidence type="ECO:0000256" key="3">
    <source>
        <dbReference type="ARBA" id="ARBA00022842"/>
    </source>
</evidence>
<comment type="pathway">
    <text evidence="5">Quinol/quinone metabolism; menaquinone biosynthesis.</text>
</comment>
<dbReference type="NCBIfam" id="NF002782">
    <property type="entry name" value="PRK02901.1"/>
    <property type="match status" value="1"/>
</dbReference>